<comment type="similarity">
    <text evidence="3 10 13">Belongs to the IPP transferase family.</text>
</comment>
<comment type="function">
    <text evidence="2 10 12">Catalyzes the transfer of a dimethylallyl group onto the adenine at position 37 in tRNAs that read codons beginning with uridine, leading to the formation of N6-(dimethylallyl)adenosine (i(6)A).</text>
</comment>
<feature type="binding site" evidence="10">
    <location>
        <begin position="12"/>
        <end position="17"/>
    </location>
    <ligand>
        <name>substrate</name>
    </ligand>
</feature>
<sequence>MAIQIVLIIGPTASGKSKLAVDVAKEFNGEIVSADSMQIYKYMDVGTAKITKEEMQGIPHYLIDVVDPDQEFSVAEYEKRAKEAIKDIHKRGKLPIIVGGTGLYINSIVYIMNFSDFEGSKEFRERMKELADIHGSKYLYDRLKIIDPDAAKKIHPNDVRRIIRALEVYEFTGKPISHYQKMSGMRLNPEYQPIMIGLNFRNRQILYDRINKRVDEMIKNNLIKEVVNLLKIGYNKDSTAMQALGYKEIVEYLNGGISLEEAVEKIKKGTRRYAKRQITWFKSYDFIKWFFVDDYNNYEEFKKNIIEYLAGKLNF</sequence>
<evidence type="ECO:0000256" key="5">
    <source>
        <dbReference type="ARBA" id="ARBA00022694"/>
    </source>
</evidence>
<evidence type="ECO:0000256" key="6">
    <source>
        <dbReference type="ARBA" id="ARBA00022741"/>
    </source>
</evidence>
<dbReference type="Pfam" id="PF01715">
    <property type="entry name" value="IPPT"/>
    <property type="match status" value="1"/>
</dbReference>
<dbReference type="STRING" id="2325.TKV_c12760"/>
<evidence type="ECO:0000313" key="14">
    <source>
        <dbReference type="EMBL" id="AIS52447.1"/>
    </source>
</evidence>
<reference evidence="15" key="1">
    <citation type="journal article" date="2015" name="Genome Announc.">
        <title>Whole-Genome Sequences of 80 Environmental and Clinical Isolates of Burkholderia pseudomallei.</title>
        <authorList>
            <person name="Johnson S.L."/>
            <person name="Baker A.L."/>
            <person name="Chain P.S."/>
            <person name="Currie B.J."/>
            <person name="Daligault H.E."/>
            <person name="Davenport K.W."/>
            <person name="Davis C.B."/>
            <person name="Inglis T.J."/>
            <person name="Kaestli M."/>
            <person name="Koren S."/>
            <person name="Mayo M."/>
            <person name="Merritt A.J."/>
            <person name="Price E.P."/>
            <person name="Sarovich D.S."/>
            <person name="Warner J."/>
            <person name="Rosovitz M.J."/>
        </authorList>
    </citation>
    <scope>NUCLEOTIDE SEQUENCE [LARGE SCALE GENOMIC DNA]</scope>
    <source>
        <strain evidence="15">DSM 2030</strain>
    </source>
</reference>
<evidence type="ECO:0000256" key="9">
    <source>
        <dbReference type="ARBA" id="ARBA00049563"/>
    </source>
</evidence>
<dbReference type="InterPro" id="IPR018022">
    <property type="entry name" value="IPT"/>
</dbReference>
<organism evidence="14 15">
    <name type="scientific">Thermoanaerobacter kivui</name>
    <name type="common">Acetogenium kivui</name>
    <dbReference type="NCBI Taxonomy" id="2325"/>
    <lineage>
        <taxon>Bacteria</taxon>
        <taxon>Bacillati</taxon>
        <taxon>Bacillota</taxon>
        <taxon>Clostridia</taxon>
        <taxon>Thermoanaerobacterales</taxon>
        <taxon>Thermoanaerobacteraceae</taxon>
        <taxon>Thermoanaerobacter</taxon>
    </lineage>
</organism>
<evidence type="ECO:0000256" key="2">
    <source>
        <dbReference type="ARBA" id="ARBA00003213"/>
    </source>
</evidence>
<dbReference type="OrthoDB" id="9776390at2"/>
<dbReference type="InterPro" id="IPR027417">
    <property type="entry name" value="P-loop_NTPase"/>
</dbReference>
<keyword evidence="8 10" id="KW-0460">Magnesium</keyword>
<comment type="subunit">
    <text evidence="10">Monomer.</text>
</comment>
<dbReference type="NCBIfam" id="TIGR00174">
    <property type="entry name" value="miaA"/>
    <property type="match status" value="1"/>
</dbReference>
<comment type="cofactor">
    <cofactor evidence="1 10">
        <name>Mg(2+)</name>
        <dbReference type="ChEBI" id="CHEBI:18420"/>
    </cofactor>
</comment>
<evidence type="ECO:0000313" key="15">
    <source>
        <dbReference type="Proteomes" id="UP000029669"/>
    </source>
</evidence>
<protein>
    <recommendedName>
        <fullName evidence="10">tRNA dimethylallyltransferase</fullName>
        <ecNumber evidence="10">2.5.1.75</ecNumber>
    </recommendedName>
    <alternativeName>
        <fullName evidence="10">Dimethylallyl diphosphate:tRNA dimethylallyltransferase</fullName>
        <shortName evidence="10">DMAPP:tRNA dimethylallyltransferase</shortName>
        <shortName evidence="10">DMATase</shortName>
    </alternativeName>
    <alternativeName>
        <fullName evidence="10">Isopentenyl-diphosphate:tRNA isopentenyltransferase</fullName>
        <shortName evidence="10">IPP transferase</shortName>
        <shortName evidence="10">IPPT</shortName>
        <shortName evidence="10">IPTase</shortName>
    </alternativeName>
</protein>
<feature type="region of interest" description="Interaction with substrate tRNA" evidence="10">
    <location>
        <begin position="35"/>
        <end position="38"/>
    </location>
</feature>
<keyword evidence="15" id="KW-1185">Reference proteome</keyword>
<dbReference type="RefSeq" id="WP_049685202.1">
    <property type="nucleotide sequence ID" value="NZ_CP009170.1"/>
</dbReference>
<dbReference type="PANTHER" id="PTHR11088">
    <property type="entry name" value="TRNA DIMETHYLALLYLTRANSFERASE"/>
    <property type="match status" value="1"/>
</dbReference>
<evidence type="ECO:0000256" key="12">
    <source>
        <dbReference type="RuleBase" id="RU003784"/>
    </source>
</evidence>
<evidence type="ECO:0000256" key="13">
    <source>
        <dbReference type="RuleBase" id="RU003785"/>
    </source>
</evidence>
<dbReference type="FunFam" id="1.10.20.140:FF:000001">
    <property type="entry name" value="tRNA dimethylallyltransferase"/>
    <property type="match status" value="1"/>
</dbReference>
<dbReference type="HAMAP" id="MF_00185">
    <property type="entry name" value="IPP_trans"/>
    <property type="match status" value="1"/>
</dbReference>
<proteinExistence type="inferred from homology"/>
<gene>
    <name evidence="10 14" type="primary">miaA</name>
    <name evidence="14" type="ORF">TKV_c12760</name>
</gene>
<keyword evidence="6 10" id="KW-0547">Nucleotide-binding</keyword>
<evidence type="ECO:0000256" key="8">
    <source>
        <dbReference type="ARBA" id="ARBA00022842"/>
    </source>
</evidence>
<dbReference type="InterPro" id="IPR039657">
    <property type="entry name" value="Dimethylallyltransferase"/>
</dbReference>
<dbReference type="PANTHER" id="PTHR11088:SF60">
    <property type="entry name" value="TRNA DIMETHYLALLYLTRANSFERASE"/>
    <property type="match status" value="1"/>
</dbReference>
<dbReference type="GO" id="GO:0006400">
    <property type="term" value="P:tRNA modification"/>
    <property type="evidence" value="ECO:0007669"/>
    <property type="project" value="TreeGrafter"/>
</dbReference>
<keyword evidence="5 10" id="KW-0819">tRNA processing</keyword>
<evidence type="ECO:0000256" key="1">
    <source>
        <dbReference type="ARBA" id="ARBA00001946"/>
    </source>
</evidence>
<feature type="binding site" evidence="10">
    <location>
        <begin position="10"/>
        <end position="17"/>
    </location>
    <ligand>
        <name>ATP</name>
        <dbReference type="ChEBI" id="CHEBI:30616"/>
    </ligand>
</feature>
<evidence type="ECO:0000256" key="4">
    <source>
        <dbReference type="ARBA" id="ARBA00022679"/>
    </source>
</evidence>
<dbReference type="EMBL" id="CP009170">
    <property type="protein sequence ID" value="AIS52447.1"/>
    <property type="molecule type" value="Genomic_DNA"/>
</dbReference>
<comment type="catalytic activity">
    <reaction evidence="9 10 11">
        <text>adenosine(37) in tRNA + dimethylallyl diphosphate = N(6)-dimethylallyladenosine(37) in tRNA + diphosphate</text>
        <dbReference type="Rhea" id="RHEA:26482"/>
        <dbReference type="Rhea" id="RHEA-COMP:10162"/>
        <dbReference type="Rhea" id="RHEA-COMP:10375"/>
        <dbReference type="ChEBI" id="CHEBI:33019"/>
        <dbReference type="ChEBI" id="CHEBI:57623"/>
        <dbReference type="ChEBI" id="CHEBI:74411"/>
        <dbReference type="ChEBI" id="CHEBI:74415"/>
        <dbReference type="EC" id="2.5.1.75"/>
    </reaction>
</comment>
<dbReference type="Proteomes" id="UP000029669">
    <property type="component" value="Chromosome"/>
</dbReference>
<evidence type="ECO:0000256" key="10">
    <source>
        <dbReference type="HAMAP-Rule" id="MF_00185"/>
    </source>
</evidence>
<name>A0A097ARL8_THEKI</name>
<accession>A0A097ARL8</accession>
<dbReference type="Gene3D" id="1.10.20.140">
    <property type="match status" value="1"/>
</dbReference>
<keyword evidence="7 10" id="KW-0067">ATP-binding</keyword>
<dbReference type="HOGENOM" id="CLU_032616_0_1_9"/>
<feature type="site" description="Interaction with substrate tRNA" evidence="10">
    <location>
        <position position="124"/>
    </location>
</feature>
<dbReference type="Gene3D" id="3.40.50.300">
    <property type="entry name" value="P-loop containing nucleotide triphosphate hydrolases"/>
    <property type="match status" value="1"/>
</dbReference>
<dbReference type="GO" id="GO:0052381">
    <property type="term" value="F:tRNA dimethylallyltransferase activity"/>
    <property type="evidence" value="ECO:0007669"/>
    <property type="project" value="UniProtKB-UniRule"/>
</dbReference>
<dbReference type="eggNOG" id="COG0324">
    <property type="taxonomic scope" value="Bacteria"/>
</dbReference>
<keyword evidence="4 10" id="KW-0808">Transferase</keyword>
<evidence type="ECO:0000256" key="7">
    <source>
        <dbReference type="ARBA" id="ARBA00022840"/>
    </source>
</evidence>
<feature type="site" description="Interaction with substrate tRNA" evidence="10">
    <location>
        <position position="101"/>
    </location>
</feature>
<dbReference type="KEGG" id="tki:TKV_c12760"/>
<evidence type="ECO:0000256" key="3">
    <source>
        <dbReference type="ARBA" id="ARBA00005842"/>
    </source>
</evidence>
<dbReference type="GO" id="GO:0005524">
    <property type="term" value="F:ATP binding"/>
    <property type="evidence" value="ECO:0007669"/>
    <property type="project" value="UniProtKB-UniRule"/>
</dbReference>
<comment type="caution">
    <text evidence="10">Lacks conserved residue(s) required for the propagation of feature annotation.</text>
</comment>
<dbReference type="AlphaFoldDB" id="A0A097ARL8"/>
<dbReference type="EC" id="2.5.1.75" evidence="10"/>
<evidence type="ECO:0000256" key="11">
    <source>
        <dbReference type="RuleBase" id="RU003783"/>
    </source>
</evidence>
<dbReference type="SUPFAM" id="SSF52540">
    <property type="entry name" value="P-loop containing nucleoside triphosphate hydrolases"/>
    <property type="match status" value="2"/>
</dbReference>